<organism evidence="2 3">
    <name type="scientific">Phytophthora rubi</name>
    <dbReference type="NCBI Taxonomy" id="129364"/>
    <lineage>
        <taxon>Eukaryota</taxon>
        <taxon>Sar</taxon>
        <taxon>Stramenopiles</taxon>
        <taxon>Oomycota</taxon>
        <taxon>Peronosporomycetes</taxon>
        <taxon>Peronosporales</taxon>
        <taxon>Peronosporaceae</taxon>
        <taxon>Phytophthora</taxon>
    </lineage>
</organism>
<evidence type="ECO:0000256" key="1">
    <source>
        <dbReference type="SAM" id="MobiDB-lite"/>
    </source>
</evidence>
<gene>
    <name evidence="2" type="ORF">PR002_g31996</name>
</gene>
<evidence type="ECO:0000313" key="2">
    <source>
        <dbReference type="EMBL" id="KAE8954771.1"/>
    </source>
</evidence>
<name>A0A6A3GDA7_9STRA</name>
<feature type="compositionally biased region" description="Gly residues" evidence="1">
    <location>
        <begin position="53"/>
        <end position="69"/>
    </location>
</feature>
<feature type="region of interest" description="Disordered" evidence="1">
    <location>
        <begin position="48"/>
        <end position="122"/>
    </location>
</feature>
<sequence length="122" mass="12202">MSKPSAFQRAFDTTLQDISSDLLPAATPLLSISSLMQRAELDSEEATIELDSGEGGGRAGLGGGHGRAGPRGVKGRAGLGGGHGLAGLGGGHGLAGPGGGGGPSWTRRRQGSIRTWWAPRSS</sequence>
<evidence type="ECO:0000313" key="3">
    <source>
        <dbReference type="Proteomes" id="UP000435112"/>
    </source>
</evidence>
<proteinExistence type="predicted"/>
<comment type="caution">
    <text evidence="2">The sequence shown here is derived from an EMBL/GenBank/DDBJ whole genome shotgun (WGS) entry which is preliminary data.</text>
</comment>
<dbReference type="EMBL" id="QXFU01009538">
    <property type="protein sequence ID" value="KAE8954771.1"/>
    <property type="molecule type" value="Genomic_DNA"/>
</dbReference>
<reference evidence="2 3" key="1">
    <citation type="submission" date="2018-09" db="EMBL/GenBank/DDBJ databases">
        <title>Genomic investigation of the strawberry pathogen Phytophthora fragariae indicates pathogenicity is determined by transcriptional variation in three key races.</title>
        <authorList>
            <person name="Adams T.M."/>
            <person name="Armitage A.D."/>
            <person name="Sobczyk M.K."/>
            <person name="Bates H.J."/>
            <person name="Dunwell J.M."/>
            <person name="Nellist C.F."/>
            <person name="Harrison R.J."/>
        </authorList>
    </citation>
    <scope>NUCLEOTIDE SEQUENCE [LARGE SCALE GENOMIC DNA]</scope>
    <source>
        <strain evidence="2 3">SCRP324</strain>
    </source>
</reference>
<protein>
    <submittedName>
        <fullName evidence="2">Uncharacterized protein</fullName>
    </submittedName>
</protein>
<dbReference type="AlphaFoldDB" id="A0A6A3GDA7"/>
<feature type="compositionally biased region" description="Gly residues" evidence="1">
    <location>
        <begin position="75"/>
        <end position="103"/>
    </location>
</feature>
<dbReference type="Proteomes" id="UP000435112">
    <property type="component" value="Unassembled WGS sequence"/>
</dbReference>
<accession>A0A6A3GDA7</accession>